<dbReference type="GO" id="GO:0005506">
    <property type="term" value="F:iron ion binding"/>
    <property type="evidence" value="ECO:0007669"/>
    <property type="project" value="InterPro"/>
</dbReference>
<keyword evidence="6 8" id="KW-0503">Monooxygenase</keyword>
<dbReference type="InParanoid" id="A0A286U7I5"/>
<organism evidence="11 12">
    <name type="scientific">Pyrrhoderma noxium</name>
    <dbReference type="NCBI Taxonomy" id="2282107"/>
    <lineage>
        <taxon>Eukaryota</taxon>
        <taxon>Fungi</taxon>
        <taxon>Dikarya</taxon>
        <taxon>Basidiomycota</taxon>
        <taxon>Agaricomycotina</taxon>
        <taxon>Agaricomycetes</taxon>
        <taxon>Hymenochaetales</taxon>
        <taxon>Hymenochaetaceae</taxon>
        <taxon>Pyrrhoderma</taxon>
    </lineage>
</organism>
<dbReference type="InterPro" id="IPR001128">
    <property type="entry name" value="Cyt_P450"/>
</dbReference>
<feature type="transmembrane region" description="Helical" evidence="10">
    <location>
        <begin position="6"/>
        <end position="24"/>
    </location>
</feature>
<evidence type="ECO:0000256" key="7">
    <source>
        <dbReference type="PIRSR" id="PIRSR602401-1"/>
    </source>
</evidence>
<dbReference type="STRING" id="2282107.A0A286U7I5"/>
<keyword evidence="4 8" id="KW-0560">Oxidoreductase</keyword>
<dbReference type="SUPFAM" id="SSF48264">
    <property type="entry name" value="Cytochrome P450"/>
    <property type="match status" value="1"/>
</dbReference>
<evidence type="ECO:0000256" key="9">
    <source>
        <dbReference type="SAM" id="Coils"/>
    </source>
</evidence>
<dbReference type="Gene3D" id="1.10.630.10">
    <property type="entry name" value="Cytochrome P450"/>
    <property type="match status" value="1"/>
</dbReference>
<dbReference type="PROSITE" id="PS00086">
    <property type="entry name" value="CYTOCHROME_P450"/>
    <property type="match status" value="1"/>
</dbReference>
<dbReference type="CDD" id="cd11070">
    <property type="entry name" value="CYP56-like"/>
    <property type="match status" value="1"/>
</dbReference>
<dbReference type="InterPro" id="IPR017972">
    <property type="entry name" value="Cyt_P450_CS"/>
</dbReference>
<dbReference type="PANTHER" id="PTHR24291">
    <property type="entry name" value="CYTOCHROME P450 FAMILY 4"/>
    <property type="match status" value="1"/>
</dbReference>
<dbReference type="PRINTS" id="PR00463">
    <property type="entry name" value="EP450I"/>
</dbReference>
<keyword evidence="2 7" id="KW-0349">Heme</keyword>
<dbReference type="GO" id="GO:0004497">
    <property type="term" value="F:monooxygenase activity"/>
    <property type="evidence" value="ECO:0007669"/>
    <property type="project" value="UniProtKB-KW"/>
</dbReference>
<dbReference type="EMBL" id="NBII01000010">
    <property type="protein sequence ID" value="PAV15474.1"/>
    <property type="molecule type" value="Genomic_DNA"/>
</dbReference>
<comment type="cofactor">
    <cofactor evidence="7">
        <name>heme</name>
        <dbReference type="ChEBI" id="CHEBI:30413"/>
    </cofactor>
</comment>
<comment type="caution">
    <text evidence="11">The sequence shown here is derived from an EMBL/GenBank/DDBJ whole genome shotgun (WGS) entry which is preliminary data.</text>
</comment>
<evidence type="ECO:0000313" key="12">
    <source>
        <dbReference type="Proteomes" id="UP000217199"/>
    </source>
</evidence>
<dbReference type="InterPro" id="IPR036396">
    <property type="entry name" value="Cyt_P450_sf"/>
</dbReference>
<dbReference type="GO" id="GO:0016705">
    <property type="term" value="F:oxidoreductase activity, acting on paired donors, with incorporation or reduction of molecular oxygen"/>
    <property type="evidence" value="ECO:0007669"/>
    <property type="project" value="InterPro"/>
</dbReference>
<dbReference type="Proteomes" id="UP000217199">
    <property type="component" value="Unassembled WGS sequence"/>
</dbReference>
<gene>
    <name evidence="11" type="ORF">PNOK_0923800</name>
</gene>
<proteinExistence type="inferred from homology"/>
<keyword evidence="10" id="KW-0812">Transmembrane</keyword>
<dbReference type="GO" id="GO:0020037">
    <property type="term" value="F:heme binding"/>
    <property type="evidence" value="ECO:0007669"/>
    <property type="project" value="InterPro"/>
</dbReference>
<dbReference type="InterPro" id="IPR050196">
    <property type="entry name" value="Cytochrome_P450_Monoox"/>
</dbReference>
<keyword evidence="5 7" id="KW-0408">Iron</keyword>
<comment type="similarity">
    <text evidence="1 8">Belongs to the cytochrome P450 family.</text>
</comment>
<evidence type="ECO:0000256" key="10">
    <source>
        <dbReference type="SAM" id="Phobius"/>
    </source>
</evidence>
<keyword evidence="9" id="KW-0175">Coiled coil</keyword>
<evidence type="ECO:0000256" key="1">
    <source>
        <dbReference type="ARBA" id="ARBA00010617"/>
    </source>
</evidence>
<keyword evidence="3 7" id="KW-0479">Metal-binding</keyword>
<evidence type="ECO:0000313" key="11">
    <source>
        <dbReference type="EMBL" id="PAV15474.1"/>
    </source>
</evidence>
<evidence type="ECO:0000256" key="6">
    <source>
        <dbReference type="ARBA" id="ARBA00023033"/>
    </source>
</evidence>
<keyword evidence="12" id="KW-1185">Reference proteome</keyword>
<name>A0A286U7I5_9AGAM</name>
<protein>
    <submittedName>
        <fullName evidence="11">Cytochrome P450</fullName>
    </submittedName>
</protein>
<keyword evidence="10" id="KW-1133">Transmembrane helix</keyword>
<evidence type="ECO:0000256" key="4">
    <source>
        <dbReference type="ARBA" id="ARBA00023002"/>
    </source>
</evidence>
<evidence type="ECO:0000256" key="8">
    <source>
        <dbReference type="RuleBase" id="RU000461"/>
    </source>
</evidence>
<reference evidence="11 12" key="1">
    <citation type="journal article" date="2017" name="Mol. Ecol.">
        <title>Comparative and population genomic landscape of Phellinus noxius: A hypervariable fungus causing root rot in trees.</title>
        <authorList>
            <person name="Chung C.L."/>
            <person name="Lee T.J."/>
            <person name="Akiba M."/>
            <person name="Lee H.H."/>
            <person name="Kuo T.H."/>
            <person name="Liu D."/>
            <person name="Ke H.M."/>
            <person name="Yokoi T."/>
            <person name="Roa M.B."/>
            <person name="Lu M.J."/>
            <person name="Chang Y.Y."/>
            <person name="Ann P.J."/>
            <person name="Tsai J.N."/>
            <person name="Chen C.Y."/>
            <person name="Tzean S.S."/>
            <person name="Ota Y."/>
            <person name="Hattori T."/>
            <person name="Sahashi N."/>
            <person name="Liou R.F."/>
            <person name="Kikuchi T."/>
            <person name="Tsai I.J."/>
        </authorList>
    </citation>
    <scope>NUCLEOTIDE SEQUENCE [LARGE SCALE GENOMIC DNA]</scope>
    <source>
        <strain evidence="11 12">FFPRI411160</strain>
    </source>
</reference>
<evidence type="ECO:0000256" key="3">
    <source>
        <dbReference type="ARBA" id="ARBA00022723"/>
    </source>
</evidence>
<dbReference type="OrthoDB" id="1470350at2759"/>
<evidence type="ECO:0000256" key="2">
    <source>
        <dbReference type="ARBA" id="ARBA00022617"/>
    </source>
</evidence>
<evidence type="ECO:0000256" key="5">
    <source>
        <dbReference type="ARBA" id="ARBA00023004"/>
    </source>
</evidence>
<feature type="binding site" description="axial binding residue" evidence="7">
    <location>
        <position position="459"/>
    </location>
    <ligand>
        <name>heme</name>
        <dbReference type="ChEBI" id="CHEBI:30413"/>
    </ligand>
    <ligandPart>
        <name>Fe</name>
        <dbReference type="ChEBI" id="CHEBI:18248"/>
    </ligandPart>
</feature>
<sequence>MLDSSTFYFLAASVPLVYVIQLAVDFRRAVKATNNAPGLHHVLSPTTFLANAIPFYIPGFAIGMNRAFVEKYETFKEFGVDIHTIVSYWPRAMIMYNVADPAAIKEIVGSRARWPKHVEQYSLVNYFGGNIVATEGDEWKRHRKIANPAFSEPNNRLVWSEAVRITMDMIENEWNNAEEHKVNNVNEITLSVALLIIGSAGFGRKISFSDDLRVPPGYKMSFKDALHYTSTNMIVPVVFPGWALNLTAKLRTIRDAVKELRMYIQELIDERRDLDKKTERHDLFSSLLEANLEEDEGSRTRLDDSELIGNIFIFLLAGHETTAHTLCFTLGLLALHPDQQEILYQNIMSVLPDGRVPKYEDMNSLSYVNAVFYETLRLFPPVNTIPKKCAEDTTLTTTNAAGEKVVIPVAKGSGITLHTPGLHYNPRYWKDPYEFRPQRFMEDWPKDAFLPFSGGARQCIGRRFSETESIAILTILIQRYRVEVLEEPQFASETYEERYKRVLAVTAGITNTPIRVPLTSIEATVN</sequence>
<keyword evidence="10" id="KW-0472">Membrane</keyword>
<dbReference type="PRINTS" id="PR00385">
    <property type="entry name" value="P450"/>
</dbReference>
<accession>A0A286U7I5</accession>
<dbReference type="AlphaFoldDB" id="A0A286U7I5"/>
<feature type="coiled-coil region" evidence="9">
    <location>
        <begin position="250"/>
        <end position="277"/>
    </location>
</feature>
<dbReference type="Pfam" id="PF00067">
    <property type="entry name" value="p450"/>
    <property type="match status" value="1"/>
</dbReference>
<dbReference type="InterPro" id="IPR002401">
    <property type="entry name" value="Cyt_P450_E_grp-I"/>
</dbReference>
<dbReference type="PANTHER" id="PTHR24291:SF50">
    <property type="entry name" value="BIFUNCTIONAL ALBAFLAVENONE MONOOXYGENASE_TERPENE SYNTHASE"/>
    <property type="match status" value="1"/>
</dbReference>